<dbReference type="Gene3D" id="1.20.1250.20">
    <property type="entry name" value="MFS general substrate transporter like domains"/>
    <property type="match status" value="1"/>
</dbReference>
<keyword evidence="6 7" id="KW-0472">Membrane</keyword>
<dbReference type="STRING" id="546364.SAMN04489730_3617"/>
<dbReference type="CDD" id="cd17321">
    <property type="entry name" value="MFS_MMR_MDR_like"/>
    <property type="match status" value="1"/>
</dbReference>
<dbReference type="InterPro" id="IPR020846">
    <property type="entry name" value="MFS_dom"/>
</dbReference>
<evidence type="ECO:0000256" key="7">
    <source>
        <dbReference type="SAM" id="Phobius"/>
    </source>
</evidence>
<evidence type="ECO:0000313" key="9">
    <source>
        <dbReference type="EMBL" id="SFW73474.1"/>
    </source>
</evidence>
<feature type="transmembrane region" description="Helical" evidence="7">
    <location>
        <begin position="112"/>
        <end position="135"/>
    </location>
</feature>
<keyword evidence="3" id="KW-1003">Cell membrane</keyword>
<evidence type="ECO:0000313" key="10">
    <source>
        <dbReference type="Proteomes" id="UP000182740"/>
    </source>
</evidence>
<evidence type="ECO:0000256" key="4">
    <source>
        <dbReference type="ARBA" id="ARBA00022692"/>
    </source>
</evidence>
<feature type="domain" description="Major facilitator superfamily (MFS) profile" evidence="8">
    <location>
        <begin position="21"/>
        <end position="455"/>
    </location>
</feature>
<dbReference type="RefSeq" id="WP_072477390.1">
    <property type="nucleotide sequence ID" value="NZ_FPJG01000006.1"/>
</dbReference>
<dbReference type="Proteomes" id="UP000182740">
    <property type="component" value="Unassembled WGS sequence"/>
</dbReference>
<dbReference type="PANTHER" id="PTHR42718">
    <property type="entry name" value="MAJOR FACILITATOR SUPERFAMILY MULTIDRUG TRANSPORTER MFSC"/>
    <property type="match status" value="1"/>
</dbReference>
<dbReference type="Gene3D" id="1.20.1720.10">
    <property type="entry name" value="Multidrug resistance protein D"/>
    <property type="match status" value="1"/>
</dbReference>
<comment type="subcellular location">
    <subcellularLocation>
        <location evidence="1">Cell membrane</location>
        <topology evidence="1">Multi-pass membrane protein</topology>
    </subcellularLocation>
</comment>
<gene>
    <name evidence="9" type="ORF">SAMN04489730_3617</name>
</gene>
<keyword evidence="4 7" id="KW-0812">Transmembrane</keyword>
<feature type="transmembrane region" description="Helical" evidence="7">
    <location>
        <begin position="147"/>
        <end position="169"/>
    </location>
</feature>
<dbReference type="GO" id="GO:0022857">
    <property type="term" value="F:transmembrane transporter activity"/>
    <property type="evidence" value="ECO:0007669"/>
    <property type="project" value="InterPro"/>
</dbReference>
<dbReference type="PROSITE" id="PS50850">
    <property type="entry name" value="MFS"/>
    <property type="match status" value="1"/>
</dbReference>
<dbReference type="AlphaFoldDB" id="A0A1K1RNI1"/>
<dbReference type="InterPro" id="IPR011701">
    <property type="entry name" value="MFS"/>
</dbReference>
<dbReference type="SUPFAM" id="SSF103473">
    <property type="entry name" value="MFS general substrate transporter"/>
    <property type="match status" value="1"/>
</dbReference>
<reference evidence="10" key="1">
    <citation type="submission" date="2016-11" db="EMBL/GenBank/DDBJ databases">
        <authorList>
            <person name="Varghese N."/>
            <person name="Submissions S."/>
        </authorList>
    </citation>
    <scope>NUCLEOTIDE SEQUENCE [LARGE SCALE GENOMIC DNA]</scope>
    <source>
        <strain evidence="10">DSM 44671</strain>
    </source>
</reference>
<feature type="transmembrane region" description="Helical" evidence="7">
    <location>
        <begin position="238"/>
        <end position="255"/>
    </location>
</feature>
<sequence>MTVSASPAAVHDRLTPRARGLLLVLCGAMFLDALDVSMKGVALPSIGGELGMSTGALQWVVSGYVLGFGGFLLLGGRAADLLGRRRMLIGALVVFAVATALGGFATSGPLLIAARFLTGVSAAFSAPAGFSIITTSFAEGPVRNKALSIYTATGATGFSLGLVAGGLLTEVSWRWVFHAPVLVALATLLGALAVVPRSPAAGGRGFDIAGSALITTAMLLLVFTLVEAPNAGWASVRTLGSLAAVAVLLTAFAVLERRVASPLVRLGILRSGALVRANVAAMSLLGGWVSALFVITLYLQDFRGWSAWETGLAVCPSGVVVAILAPRIAAPLVGRYGSGRVALAGLVSSVAAYALLQFLDGSIGYATLMLPAMLLVGVAFTLTYGPLTMAAADSVPAADQGLAGGLVNTAFQVGPALTLGVVSAVLATGADLRVALVVPLVVAVLGVAAMLPSLRRA</sequence>
<dbReference type="Pfam" id="PF07690">
    <property type="entry name" value="MFS_1"/>
    <property type="match status" value="1"/>
</dbReference>
<feature type="transmembrane region" description="Helical" evidence="7">
    <location>
        <begin position="432"/>
        <end position="451"/>
    </location>
</feature>
<evidence type="ECO:0000256" key="6">
    <source>
        <dbReference type="ARBA" id="ARBA00023136"/>
    </source>
</evidence>
<feature type="transmembrane region" description="Helical" evidence="7">
    <location>
        <begin position="87"/>
        <end position="106"/>
    </location>
</feature>
<evidence type="ECO:0000256" key="1">
    <source>
        <dbReference type="ARBA" id="ARBA00004651"/>
    </source>
</evidence>
<dbReference type="InterPro" id="IPR005829">
    <property type="entry name" value="Sugar_transporter_CS"/>
</dbReference>
<accession>A0A1K1RNI1</accession>
<feature type="transmembrane region" description="Helical" evidence="7">
    <location>
        <begin position="275"/>
        <end position="299"/>
    </location>
</feature>
<dbReference type="PANTHER" id="PTHR42718:SF46">
    <property type="entry name" value="BLR6921 PROTEIN"/>
    <property type="match status" value="1"/>
</dbReference>
<protein>
    <submittedName>
        <fullName evidence="9">Sugar phosphate permease</fullName>
    </submittedName>
</protein>
<feature type="transmembrane region" description="Helical" evidence="7">
    <location>
        <begin position="206"/>
        <end position="226"/>
    </location>
</feature>
<evidence type="ECO:0000256" key="2">
    <source>
        <dbReference type="ARBA" id="ARBA00022448"/>
    </source>
</evidence>
<proteinExistence type="predicted"/>
<feature type="transmembrane region" description="Helical" evidence="7">
    <location>
        <begin position="406"/>
        <end position="426"/>
    </location>
</feature>
<dbReference type="InterPro" id="IPR036259">
    <property type="entry name" value="MFS_trans_sf"/>
</dbReference>
<feature type="transmembrane region" description="Helical" evidence="7">
    <location>
        <begin position="175"/>
        <end position="194"/>
    </location>
</feature>
<evidence type="ECO:0000256" key="5">
    <source>
        <dbReference type="ARBA" id="ARBA00022989"/>
    </source>
</evidence>
<feature type="transmembrane region" description="Helical" evidence="7">
    <location>
        <begin position="341"/>
        <end position="359"/>
    </location>
</feature>
<name>A0A1K1RNI1_9PSEU</name>
<dbReference type="GO" id="GO:0005886">
    <property type="term" value="C:plasma membrane"/>
    <property type="evidence" value="ECO:0007669"/>
    <property type="project" value="UniProtKB-SubCell"/>
</dbReference>
<feature type="transmembrane region" description="Helical" evidence="7">
    <location>
        <begin position="311"/>
        <end position="329"/>
    </location>
</feature>
<feature type="transmembrane region" description="Helical" evidence="7">
    <location>
        <begin position="365"/>
        <end position="385"/>
    </location>
</feature>
<keyword evidence="2" id="KW-0813">Transport</keyword>
<organism evidence="9 10">
    <name type="scientific">Amycolatopsis australiensis</name>
    <dbReference type="NCBI Taxonomy" id="546364"/>
    <lineage>
        <taxon>Bacteria</taxon>
        <taxon>Bacillati</taxon>
        <taxon>Actinomycetota</taxon>
        <taxon>Actinomycetes</taxon>
        <taxon>Pseudonocardiales</taxon>
        <taxon>Pseudonocardiaceae</taxon>
        <taxon>Amycolatopsis</taxon>
    </lineage>
</organism>
<keyword evidence="5 7" id="KW-1133">Transmembrane helix</keyword>
<evidence type="ECO:0000259" key="8">
    <source>
        <dbReference type="PROSITE" id="PS50850"/>
    </source>
</evidence>
<feature type="transmembrane region" description="Helical" evidence="7">
    <location>
        <begin position="20"/>
        <end position="36"/>
    </location>
</feature>
<feature type="transmembrane region" description="Helical" evidence="7">
    <location>
        <begin position="56"/>
        <end position="75"/>
    </location>
</feature>
<dbReference type="PROSITE" id="PS00216">
    <property type="entry name" value="SUGAR_TRANSPORT_1"/>
    <property type="match status" value="1"/>
</dbReference>
<dbReference type="EMBL" id="FPJG01000006">
    <property type="protein sequence ID" value="SFW73474.1"/>
    <property type="molecule type" value="Genomic_DNA"/>
</dbReference>
<evidence type="ECO:0000256" key="3">
    <source>
        <dbReference type="ARBA" id="ARBA00022475"/>
    </source>
</evidence>
<keyword evidence="10" id="KW-1185">Reference proteome</keyword>